<proteinExistence type="predicted"/>
<dbReference type="InterPro" id="IPR040576">
    <property type="entry name" value="DLP_helical"/>
</dbReference>
<keyword evidence="4" id="KW-1185">Reference proteome</keyword>
<accession>A0ABQ0NYZ4</accession>
<reference evidence="3" key="1">
    <citation type="submission" date="2013-04" db="EMBL/GenBank/DDBJ databases">
        <title>The genome sequencing project of 58 acetic acid bacteria.</title>
        <authorList>
            <person name="Okamoto-Kainuma A."/>
            <person name="Ishikawa M."/>
            <person name="Umino S."/>
            <person name="Koizumi Y."/>
            <person name="Shiwa Y."/>
            <person name="Yoshikawa H."/>
            <person name="Matsutani M."/>
            <person name="Matsushita K."/>
        </authorList>
    </citation>
    <scope>NUCLEOTIDE SEQUENCE</scope>
    <source>
        <strain evidence="3">DSM 15669</strain>
    </source>
</reference>
<dbReference type="EMBL" id="BAQD01000017">
    <property type="protein sequence ID" value="GBQ06952.1"/>
    <property type="molecule type" value="Genomic_DNA"/>
</dbReference>
<evidence type="ECO:0000313" key="4">
    <source>
        <dbReference type="Proteomes" id="UP001062901"/>
    </source>
</evidence>
<gene>
    <name evidence="3" type="ORF">AA15669_1164</name>
</gene>
<evidence type="ECO:0000259" key="2">
    <source>
        <dbReference type="Pfam" id="PF18709"/>
    </source>
</evidence>
<dbReference type="Proteomes" id="UP001062901">
    <property type="component" value="Unassembled WGS sequence"/>
</dbReference>
<dbReference type="SUPFAM" id="SSF52540">
    <property type="entry name" value="P-loop containing nucleoside triphosphate hydrolases"/>
    <property type="match status" value="1"/>
</dbReference>
<organism evidence="3 4">
    <name type="scientific">Saccharibacter floricola DSM 15669</name>
    <dbReference type="NCBI Taxonomy" id="1123227"/>
    <lineage>
        <taxon>Bacteria</taxon>
        <taxon>Pseudomonadati</taxon>
        <taxon>Pseudomonadota</taxon>
        <taxon>Alphaproteobacteria</taxon>
        <taxon>Acetobacterales</taxon>
        <taxon>Acetobacteraceae</taxon>
        <taxon>Saccharibacter</taxon>
    </lineage>
</organism>
<comment type="caution">
    <text evidence="3">The sequence shown here is derived from an EMBL/GenBank/DDBJ whole genome shotgun (WGS) entry which is preliminary data.</text>
</comment>
<name>A0ABQ0NYZ4_9PROT</name>
<dbReference type="Gene3D" id="3.40.50.300">
    <property type="entry name" value="P-loop containing nucleotide triphosphate hydrolases"/>
    <property type="match status" value="1"/>
</dbReference>
<feature type="domain" description="Dynamin-like helical" evidence="2">
    <location>
        <begin position="209"/>
        <end position="386"/>
    </location>
</feature>
<dbReference type="Pfam" id="PF18709">
    <property type="entry name" value="DLP_helical"/>
    <property type="match status" value="1"/>
</dbReference>
<dbReference type="Pfam" id="PF01926">
    <property type="entry name" value="MMR_HSR1"/>
    <property type="match status" value="1"/>
</dbReference>
<dbReference type="InterPro" id="IPR006073">
    <property type="entry name" value="GTP-bd"/>
</dbReference>
<evidence type="ECO:0000313" key="3">
    <source>
        <dbReference type="EMBL" id="GBQ06952.1"/>
    </source>
</evidence>
<dbReference type="RefSeq" id="WP_264873468.1">
    <property type="nucleotide sequence ID" value="NZ_BAQD01000017.1"/>
</dbReference>
<sequence>MTSTLTLSTLKENLTALKTFLDDGETLGFTAPSYLRHKLSTLLDRIDGKGEDGRVKVALVGGFSTGKTSIVASWLSKTKDDMKIGVGESSNEVTVYNPDDTYQIIDTPGLYGHKRDTVGDKEAYKNKTRRYVSEAHVLLYVLDPVNPIKDSHKDELNWLFRQLNMLPRTIFVLSRFDKECDVGDEEEYQERFRTKKDNILERLTQLIGLTAEEAASLPIVAVSAAPDDKPINDWLNGDQAEYEALSHMASLRNAIHAIVENQGGYDILRLKATTSTIRDILFQPLDFAKTRGQKLQEDYAQTEKNVSLEKALLGEVPDNVKIASERTLKEIELLFNHLIDDISSSTPKTLQETLTRRLGETGEKLNEEITNIYKTEVLPLRQDAKQKIKEISFQDIQDLYHKYSMDKNIDIGVEGTFAISRSLGNDAWDNTLDSLIGFMKNDHILSTLEQFLGLGKGTAAGGAAGGIGSAAARTVKETAEAAAKEAAKEASKRGTKKAAKEAAKKAAETALKQAKWAGHVATFMPLVGLVAGAGMDIYKDHHASKQAEEFQSWKQDVTSCLRDGYRTVRHQMQMDPFLKNNFPYWEEFVALAATHQKELDEKKNEITRCADWLAHGEALEKDFTAS</sequence>
<dbReference type="InterPro" id="IPR027417">
    <property type="entry name" value="P-loop_NTPase"/>
</dbReference>
<dbReference type="InterPro" id="IPR049678">
    <property type="entry name" value="LeoA-like"/>
</dbReference>
<protein>
    <submittedName>
        <fullName evidence="3">Labile enterotoxin output A</fullName>
    </submittedName>
</protein>
<dbReference type="NCBIfam" id="NF041922">
    <property type="entry name" value="DLP_LeoA_gen"/>
    <property type="match status" value="1"/>
</dbReference>
<feature type="domain" description="G" evidence="1">
    <location>
        <begin position="56"/>
        <end position="159"/>
    </location>
</feature>
<evidence type="ECO:0000259" key="1">
    <source>
        <dbReference type="Pfam" id="PF01926"/>
    </source>
</evidence>